<dbReference type="NCBIfam" id="NF003807">
    <property type="entry name" value="PRK05395.1-4"/>
    <property type="match status" value="1"/>
</dbReference>
<dbReference type="PANTHER" id="PTHR21272:SF3">
    <property type="entry name" value="CATABOLIC 3-DEHYDROQUINASE"/>
    <property type="match status" value="1"/>
</dbReference>
<dbReference type="NCBIfam" id="TIGR01088">
    <property type="entry name" value="aroQ"/>
    <property type="match status" value="1"/>
</dbReference>
<evidence type="ECO:0000256" key="7">
    <source>
        <dbReference type="ARBA" id="ARBA00023239"/>
    </source>
</evidence>
<evidence type="ECO:0000256" key="5">
    <source>
        <dbReference type="ARBA" id="ARBA00011193"/>
    </source>
</evidence>
<evidence type="ECO:0000256" key="8">
    <source>
        <dbReference type="HAMAP-Rule" id="MF_00169"/>
    </source>
</evidence>
<reference evidence="10 11" key="1">
    <citation type="submission" date="2020-07" db="EMBL/GenBank/DDBJ databases">
        <title>Huge and variable diversity of episymbiotic CPR bacteria and DPANN archaea in groundwater ecosystems.</title>
        <authorList>
            <person name="He C.Y."/>
            <person name="Keren R."/>
            <person name="Whittaker M."/>
            <person name="Farag I.F."/>
            <person name="Doudna J."/>
            <person name="Cate J.H.D."/>
            <person name="Banfield J.F."/>
        </authorList>
    </citation>
    <scope>NUCLEOTIDE SEQUENCE [LARGE SCALE GENOMIC DNA]</scope>
    <source>
        <strain evidence="10">NC_groundwater_70_Ag_B-0.1um_54_66</strain>
    </source>
</reference>
<evidence type="ECO:0000313" key="11">
    <source>
        <dbReference type="Proteomes" id="UP000595362"/>
    </source>
</evidence>
<dbReference type="Gene3D" id="3.40.50.9100">
    <property type="entry name" value="Dehydroquinase, class II"/>
    <property type="match status" value="1"/>
</dbReference>
<keyword evidence="8" id="KW-0028">Amino-acid biosynthesis</keyword>
<organism evidence="10 11">
    <name type="scientific">Micavibrio aeruginosavorus</name>
    <dbReference type="NCBI Taxonomy" id="349221"/>
    <lineage>
        <taxon>Bacteria</taxon>
        <taxon>Pseudomonadati</taxon>
        <taxon>Bdellovibrionota</taxon>
        <taxon>Bdellovibrionia</taxon>
        <taxon>Bdellovibrionales</taxon>
        <taxon>Pseudobdellovibrionaceae</taxon>
        <taxon>Micavibrio</taxon>
    </lineage>
</organism>
<protein>
    <recommendedName>
        <fullName evidence="6 8">3-dehydroquinate dehydratase</fullName>
        <shortName evidence="8">3-dehydroquinase</shortName>
        <ecNumber evidence="6 8">4.2.1.10</ecNumber>
    </recommendedName>
    <alternativeName>
        <fullName evidence="8">Type II DHQase</fullName>
    </alternativeName>
</protein>
<dbReference type="GO" id="GO:0009073">
    <property type="term" value="P:aromatic amino acid family biosynthetic process"/>
    <property type="evidence" value="ECO:0007669"/>
    <property type="project" value="UniProtKB-KW"/>
</dbReference>
<feature type="binding site" evidence="8">
    <location>
        <position position="181"/>
    </location>
    <ligand>
        <name>substrate</name>
    </ligand>
</feature>
<feature type="compositionally biased region" description="Basic and acidic residues" evidence="9">
    <location>
        <begin position="28"/>
        <end position="57"/>
    </location>
</feature>
<comment type="catalytic activity">
    <reaction evidence="1 8">
        <text>3-dehydroquinate = 3-dehydroshikimate + H2O</text>
        <dbReference type="Rhea" id="RHEA:21096"/>
        <dbReference type="ChEBI" id="CHEBI:15377"/>
        <dbReference type="ChEBI" id="CHEBI:16630"/>
        <dbReference type="ChEBI" id="CHEBI:32364"/>
        <dbReference type="EC" id="4.2.1.10"/>
    </reaction>
</comment>
<comment type="function">
    <text evidence="2 8">Catalyzes a trans-dehydration via an enolate intermediate.</text>
</comment>
<evidence type="ECO:0000256" key="2">
    <source>
        <dbReference type="ARBA" id="ARBA00003924"/>
    </source>
</evidence>
<name>A0A7T5R2Y6_9BACT</name>
<accession>A0A7T5R2Y6</accession>
<feature type="region of interest" description="Disordered" evidence="9">
    <location>
        <begin position="28"/>
        <end position="61"/>
    </location>
</feature>
<evidence type="ECO:0000256" key="9">
    <source>
        <dbReference type="SAM" id="MobiDB-lite"/>
    </source>
</evidence>
<dbReference type="InterPro" id="IPR036441">
    <property type="entry name" value="DHquinase_II_sf"/>
</dbReference>
<dbReference type="Pfam" id="PF01220">
    <property type="entry name" value="DHquinase_II"/>
    <property type="match status" value="1"/>
</dbReference>
<dbReference type="EMBL" id="CP066681">
    <property type="protein sequence ID" value="QQG36525.1"/>
    <property type="molecule type" value="Genomic_DNA"/>
</dbReference>
<feature type="site" description="Transition state stabilizer" evidence="8">
    <location>
        <position position="87"/>
    </location>
</feature>
<evidence type="ECO:0000256" key="3">
    <source>
        <dbReference type="ARBA" id="ARBA00004902"/>
    </source>
</evidence>
<dbReference type="NCBIfam" id="NF003805">
    <property type="entry name" value="PRK05395.1-2"/>
    <property type="match status" value="1"/>
</dbReference>
<dbReference type="SUPFAM" id="SSF52304">
    <property type="entry name" value="Type II 3-dehydroquinate dehydratase"/>
    <property type="match status" value="1"/>
</dbReference>
<dbReference type="Proteomes" id="UP000595362">
    <property type="component" value="Chromosome"/>
</dbReference>
<feature type="active site" description="Proton acceptor" evidence="8">
    <location>
        <position position="92"/>
    </location>
</feature>
<keyword evidence="8" id="KW-0057">Aromatic amino acid biosynthesis</keyword>
<proteinExistence type="inferred from homology"/>
<comment type="pathway">
    <text evidence="3 8">Metabolic intermediate biosynthesis; chorismate biosynthesis; chorismate from D-erythrose 4-phosphate and phosphoenolpyruvate: step 3/7.</text>
</comment>
<dbReference type="PROSITE" id="PS01029">
    <property type="entry name" value="DEHYDROQUINASE_II"/>
    <property type="match status" value="1"/>
</dbReference>
<dbReference type="CDD" id="cd00466">
    <property type="entry name" value="DHQase_II"/>
    <property type="match status" value="1"/>
</dbReference>
<dbReference type="GO" id="GO:0009423">
    <property type="term" value="P:chorismate biosynthetic process"/>
    <property type="evidence" value="ECO:0007669"/>
    <property type="project" value="UniProtKB-UniRule"/>
</dbReference>
<comment type="subunit">
    <text evidence="5 8">Homododecamer.</text>
</comment>
<comment type="similarity">
    <text evidence="4 8">Belongs to the type-II 3-dehydroquinase family.</text>
</comment>
<feature type="binding site" evidence="8">
    <location>
        <position position="143"/>
    </location>
    <ligand>
        <name>substrate</name>
    </ligand>
</feature>
<feature type="binding site" evidence="8">
    <location>
        <position position="149"/>
    </location>
    <ligand>
        <name>substrate</name>
    </ligand>
</feature>
<dbReference type="PANTHER" id="PTHR21272">
    <property type="entry name" value="CATABOLIC 3-DEHYDROQUINASE"/>
    <property type="match status" value="1"/>
</dbReference>
<dbReference type="InterPro" id="IPR018509">
    <property type="entry name" value="DHquinase_II_CS"/>
</dbReference>
<keyword evidence="7 8" id="KW-0456">Lyase</keyword>
<feature type="active site" description="Proton donor" evidence="8">
    <location>
        <position position="170"/>
    </location>
</feature>
<gene>
    <name evidence="8 10" type="primary">aroQ</name>
    <name evidence="10" type="ORF">HYS17_01670</name>
</gene>
<dbReference type="HAMAP" id="MF_00169">
    <property type="entry name" value="AroQ"/>
    <property type="match status" value="1"/>
</dbReference>
<feature type="binding site" evidence="8">
    <location>
        <begin position="171"/>
        <end position="172"/>
    </location>
    <ligand>
        <name>substrate</name>
    </ligand>
</feature>
<dbReference type="GO" id="GO:0019631">
    <property type="term" value="P:quinate catabolic process"/>
    <property type="evidence" value="ECO:0007669"/>
    <property type="project" value="TreeGrafter"/>
</dbReference>
<evidence type="ECO:0000256" key="1">
    <source>
        <dbReference type="ARBA" id="ARBA00001864"/>
    </source>
</evidence>
<dbReference type="InterPro" id="IPR001874">
    <property type="entry name" value="DHquinase_II"/>
</dbReference>
<evidence type="ECO:0000313" key="10">
    <source>
        <dbReference type="EMBL" id="QQG36525.1"/>
    </source>
</evidence>
<dbReference type="AlphaFoldDB" id="A0A7T5R2Y6"/>
<dbReference type="UniPathway" id="UPA00053">
    <property type="reaction ID" value="UER00086"/>
</dbReference>
<dbReference type="NCBIfam" id="NF003806">
    <property type="entry name" value="PRK05395.1-3"/>
    <property type="match status" value="1"/>
</dbReference>
<sequence length="216" mass="24894">MGRYKRSDRYRARNRSYRHIIGSRLYRRQEDLPARRRENDAHDTRKNSNREHDNRNDRHIHRISVKNTAHTTIIVLNGPNLNMLGVREPEIYGHQTLSDIENLCKDKASQLDLSLDFRQSNHEGELVTWIQQAYGQVLGIVINAAAYTHTSVAIHDALKLHQAVPVVEVHLSDPKTREPFRHHSYIAPLAAAIYAGLGAQGYVKALEFIDKNRKRP</sequence>
<evidence type="ECO:0000256" key="4">
    <source>
        <dbReference type="ARBA" id="ARBA00011037"/>
    </source>
</evidence>
<dbReference type="GO" id="GO:0008652">
    <property type="term" value="P:amino acid biosynthetic process"/>
    <property type="evidence" value="ECO:0007669"/>
    <property type="project" value="UniProtKB-KW"/>
</dbReference>
<dbReference type="EC" id="4.2.1.10" evidence="6 8"/>
<dbReference type="GO" id="GO:0003855">
    <property type="term" value="F:3-dehydroquinate dehydratase activity"/>
    <property type="evidence" value="ECO:0007669"/>
    <property type="project" value="UniProtKB-UniRule"/>
</dbReference>
<feature type="binding site" evidence="8">
    <location>
        <position position="156"/>
    </location>
    <ligand>
        <name>substrate</name>
    </ligand>
</feature>
<evidence type="ECO:0000256" key="6">
    <source>
        <dbReference type="ARBA" id="ARBA00012060"/>
    </source>
</evidence>